<dbReference type="AlphaFoldDB" id="A0A9P4Y6R7"/>
<organism evidence="2 3">
    <name type="scientific">Cryphonectria parasitica (strain ATCC 38755 / EP155)</name>
    <dbReference type="NCBI Taxonomy" id="660469"/>
    <lineage>
        <taxon>Eukaryota</taxon>
        <taxon>Fungi</taxon>
        <taxon>Dikarya</taxon>
        <taxon>Ascomycota</taxon>
        <taxon>Pezizomycotina</taxon>
        <taxon>Sordariomycetes</taxon>
        <taxon>Sordariomycetidae</taxon>
        <taxon>Diaporthales</taxon>
        <taxon>Cryphonectriaceae</taxon>
        <taxon>Cryphonectria-Endothia species complex</taxon>
        <taxon>Cryphonectria</taxon>
    </lineage>
</organism>
<gene>
    <name evidence="2" type="ORF">M406DRAFT_69655</name>
</gene>
<feature type="compositionally biased region" description="Acidic residues" evidence="1">
    <location>
        <begin position="239"/>
        <end position="261"/>
    </location>
</feature>
<keyword evidence="3" id="KW-1185">Reference proteome</keyword>
<name>A0A9P4Y6R7_CRYP1</name>
<proteinExistence type="predicted"/>
<evidence type="ECO:0000256" key="1">
    <source>
        <dbReference type="SAM" id="MobiDB-lite"/>
    </source>
</evidence>
<dbReference type="GeneID" id="63842418"/>
<protein>
    <submittedName>
        <fullName evidence="2">Uncharacterized protein</fullName>
    </submittedName>
</protein>
<dbReference type="RefSeq" id="XP_040778477.1">
    <property type="nucleotide sequence ID" value="XM_040925289.1"/>
</dbReference>
<dbReference type="EMBL" id="MU032346">
    <property type="protein sequence ID" value="KAF3767516.1"/>
    <property type="molecule type" value="Genomic_DNA"/>
</dbReference>
<accession>A0A9P4Y6R7</accession>
<dbReference type="Proteomes" id="UP000803844">
    <property type="component" value="Unassembled WGS sequence"/>
</dbReference>
<dbReference type="OrthoDB" id="4771877at2759"/>
<reference evidence="2" key="1">
    <citation type="journal article" date="2020" name="Phytopathology">
        <title>Genome sequence of the chestnut blight fungus Cryphonectria parasitica EP155: A fundamental resource for an archetypical invasive plant pathogen.</title>
        <authorList>
            <person name="Crouch J.A."/>
            <person name="Dawe A."/>
            <person name="Aerts A."/>
            <person name="Barry K."/>
            <person name="Churchill A.C.L."/>
            <person name="Grimwood J."/>
            <person name="Hillman B."/>
            <person name="Milgroom M.G."/>
            <person name="Pangilinan J."/>
            <person name="Smith M."/>
            <person name="Salamov A."/>
            <person name="Schmutz J."/>
            <person name="Yadav J."/>
            <person name="Grigoriev I.V."/>
            <person name="Nuss D."/>
        </authorList>
    </citation>
    <scope>NUCLEOTIDE SEQUENCE</scope>
    <source>
        <strain evidence="2">EP155</strain>
    </source>
</reference>
<comment type="caution">
    <text evidence="2">The sequence shown here is derived from an EMBL/GenBank/DDBJ whole genome shotgun (WGS) entry which is preliminary data.</text>
</comment>
<feature type="region of interest" description="Disordered" evidence="1">
    <location>
        <begin position="1"/>
        <end position="27"/>
    </location>
</feature>
<sequence>MASDSVTSSSSLNATAAAAPAASRSSPTAWEYVKTVVPEYRTAPEFRGEEPTGIFERLGSLLAVNSLVPNPHRATLEREAGQVFDLGRTGGRSRFNINLKAILVQASESVIGYTAPLVFHTAPPAPSVASQPAQSAAALSMPAPGPASNAVPAAAPVVSASADTAAVPPAVVEADAGSVAAADHTAADSSGRLLLGNSAGIEDEQLFLPFESGDIVEEEAVDEAVGEIVEGIVDEAVAEENAVEEDAVEEEEEEEDDEVVEESAHPPQDPEGGSRKRKLPIHKLDSMG</sequence>
<evidence type="ECO:0000313" key="3">
    <source>
        <dbReference type="Proteomes" id="UP000803844"/>
    </source>
</evidence>
<evidence type="ECO:0000313" key="2">
    <source>
        <dbReference type="EMBL" id="KAF3767516.1"/>
    </source>
</evidence>
<feature type="region of interest" description="Disordered" evidence="1">
    <location>
        <begin position="239"/>
        <end position="288"/>
    </location>
</feature>